<organism evidence="2">
    <name type="scientific">Tanacetum cinerariifolium</name>
    <name type="common">Dalmatian daisy</name>
    <name type="synonym">Chrysanthemum cinerariifolium</name>
    <dbReference type="NCBI Taxonomy" id="118510"/>
    <lineage>
        <taxon>Eukaryota</taxon>
        <taxon>Viridiplantae</taxon>
        <taxon>Streptophyta</taxon>
        <taxon>Embryophyta</taxon>
        <taxon>Tracheophyta</taxon>
        <taxon>Spermatophyta</taxon>
        <taxon>Magnoliopsida</taxon>
        <taxon>eudicotyledons</taxon>
        <taxon>Gunneridae</taxon>
        <taxon>Pentapetalae</taxon>
        <taxon>asterids</taxon>
        <taxon>campanulids</taxon>
        <taxon>Asterales</taxon>
        <taxon>Asteraceae</taxon>
        <taxon>Asteroideae</taxon>
        <taxon>Anthemideae</taxon>
        <taxon>Anthemidinae</taxon>
        <taxon>Tanacetum</taxon>
    </lineage>
</organism>
<feature type="compositionally biased region" description="Pro residues" evidence="1">
    <location>
        <begin position="49"/>
        <end position="61"/>
    </location>
</feature>
<comment type="caution">
    <text evidence="2">The sequence shown here is derived from an EMBL/GenBank/DDBJ whole genome shotgun (WGS) entry which is preliminary data.</text>
</comment>
<sequence length="140" mass="14417">MREKGAGGGVVKGGGVVFGVVRSSLGENPSGTRGVVGGESRGVDGGATTPPPLTTPPPAPTQPSKQSSPLSINLEPVELIFSTPPTSPQSFFYLLEDLPPRIANLPPPQPSFDSIERLASQPPLVPDALEMEPPLPPLPP</sequence>
<evidence type="ECO:0000256" key="1">
    <source>
        <dbReference type="SAM" id="MobiDB-lite"/>
    </source>
</evidence>
<feature type="region of interest" description="Disordered" evidence="1">
    <location>
        <begin position="104"/>
        <end position="140"/>
    </location>
</feature>
<gene>
    <name evidence="2" type="ORF">Tci_007173</name>
</gene>
<dbReference type="EMBL" id="BKCJ010000664">
    <property type="protein sequence ID" value="GEU35195.1"/>
    <property type="molecule type" value="Genomic_DNA"/>
</dbReference>
<accession>A0A6L2JH31</accession>
<protein>
    <submittedName>
        <fullName evidence="2">Uncharacterized protein</fullName>
    </submittedName>
</protein>
<feature type="region of interest" description="Disordered" evidence="1">
    <location>
        <begin position="21"/>
        <end position="71"/>
    </location>
</feature>
<evidence type="ECO:0000313" key="2">
    <source>
        <dbReference type="EMBL" id="GEU35195.1"/>
    </source>
</evidence>
<reference evidence="2" key="1">
    <citation type="journal article" date="2019" name="Sci. Rep.">
        <title>Draft genome of Tanacetum cinerariifolium, the natural source of mosquito coil.</title>
        <authorList>
            <person name="Yamashiro T."/>
            <person name="Shiraishi A."/>
            <person name="Satake H."/>
            <person name="Nakayama K."/>
        </authorList>
    </citation>
    <scope>NUCLEOTIDE SEQUENCE</scope>
</reference>
<proteinExistence type="predicted"/>
<feature type="compositionally biased region" description="Gly residues" evidence="1">
    <location>
        <begin position="34"/>
        <end position="45"/>
    </location>
</feature>
<name>A0A6L2JH31_TANCI</name>
<dbReference type="AlphaFoldDB" id="A0A6L2JH31"/>